<gene>
    <name evidence="6" type="ORF">GTP77_19440</name>
</gene>
<keyword evidence="2" id="KW-0805">Transcription regulation</keyword>
<evidence type="ECO:0000256" key="2">
    <source>
        <dbReference type="ARBA" id="ARBA00023015"/>
    </source>
</evidence>
<dbReference type="InterPro" id="IPR036388">
    <property type="entry name" value="WH-like_DNA-bd_sf"/>
</dbReference>
<dbReference type="GO" id="GO:0003700">
    <property type="term" value="F:DNA-binding transcription factor activity"/>
    <property type="evidence" value="ECO:0007669"/>
    <property type="project" value="InterPro"/>
</dbReference>
<comment type="similarity">
    <text evidence="1">Belongs to the LysR transcriptional regulatory family.</text>
</comment>
<feature type="domain" description="HTH lysR-type" evidence="5">
    <location>
        <begin position="1"/>
        <end position="58"/>
    </location>
</feature>
<sequence length="292" mass="31588">MELSALRIFQAVAEEGSVTQAAARLNRVQSNVSARLAQLEEALGVPLFHRSGRRLLITAEGERLLAYAGRLLTLADEAQAAVRGDQRPAGQLRIGAMETAAAARLPLVLAAFHRRHPEVDLLLETAPTDQLVQAVLNHKLDVALVAAPVLRPELAQLAVFEEELVLLTDAAQGPVRSPRDVARRALLVFRSGCAYRRRLENWFAEADVATTRVSEFGTFEAILGCVAAGMGVALMPKEVLKQRQLGSSIQCHTLPPQTALVQTMLVWRGDVLHHPARHAFAACFDAGISPAA</sequence>
<evidence type="ECO:0000313" key="7">
    <source>
        <dbReference type="Proteomes" id="UP000450676"/>
    </source>
</evidence>
<accession>A0A7X4HDZ3</accession>
<evidence type="ECO:0000256" key="4">
    <source>
        <dbReference type="ARBA" id="ARBA00023163"/>
    </source>
</evidence>
<evidence type="ECO:0000259" key="5">
    <source>
        <dbReference type="PROSITE" id="PS50931"/>
    </source>
</evidence>
<dbReference type="SUPFAM" id="SSF53850">
    <property type="entry name" value="Periplasmic binding protein-like II"/>
    <property type="match status" value="1"/>
</dbReference>
<keyword evidence="3" id="KW-0238">DNA-binding</keyword>
<keyword evidence="4" id="KW-0804">Transcription</keyword>
<dbReference type="InterPro" id="IPR000847">
    <property type="entry name" value="LysR_HTH_N"/>
</dbReference>
<dbReference type="Pfam" id="PF03466">
    <property type="entry name" value="LysR_substrate"/>
    <property type="match status" value="1"/>
</dbReference>
<evidence type="ECO:0000256" key="1">
    <source>
        <dbReference type="ARBA" id="ARBA00009437"/>
    </source>
</evidence>
<evidence type="ECO:0000313" key="6">
    <source>
        <dbReference type="EMBL" id="MYN09501.1"/>
    </source>
</evidence>
<dbReference type="InterPro" id="IPR036390">
    <property type="entry name" value="WH_DNA-bd_sf"/>
</dbReference>
<dbReference type="PANTHER" id="PTHR30126">
    <property type="entry name" value="HTH-TYPE TRANSCRIPTIONAL REGULATOR"/>
    <property type="match status" value="1"/>
</dbReference>
<reference evidence="6 7" key="1">
    <citation type="submission" date="2019-12" db="EMBL/GenBank/DDBJ databases">
        <title>Novel species isolated from a subtropical stream in China.</title>
        <authorList>
            <person name="Lu H."/>
        </authorList>
    </citation>
    <scope>NUCLEOTIDE SEQUENCE [LARGE SCALE GENOMIC DNA]</scope>
    <source>
        <strain evidence="6 7">FT127W</strain>
    </source>
</reference>
<proteinExistence type="inferred from homology"/>
<dbReference type="Pfam" id="PF00126">
    <property type="entry name" value="HTH_1"/>
    <property type="match status" value="1"/>
</dbReference>
<dbReference type="Proteomes" id="UP000450676">
    <property type="component" value="Unassembled WGS sequence"/>
</dbReference>
<name>A0A7X4HDZ3_9BURK</name>
<dbReference type="FunFam" id="1.10.10.10:FF:000001">
    <property type="entry name" value="LysR family transcriptional regulator"/>
    <property type="match status" value="1"/>
</dbReference>
<dbReference type="GO" id="GO:0000976">
    <property type="term" value="F:transcription cis-regulatory region binding"/>
    <property type="evidence" value="ECO:0007669"/>
    <property type="project" value="TreeGrafter"/>
</dbReference>
<comment type="caution">
    <text evidence="6">The sequence shown here is derived from an EMBL/GenBank/DDBJ whole genome shotgun (WGS) entry which is preliminary data.</text>
</comment>
<keyword evidence="7" id="KW-1185">Reference proteome</keyword>
<dbReference type="PROSITE" id="PS50931">
    <property type="entry name" value="HTH_LYSR"/>
    <property type="match status" value="1"/>
</dbReference>
<dbReference type="CDD" id="cd08442">
    <property type="entry name" value="PBP2_YofA_SoxR_like"/>
    <property type="match status" value="1"/>
</dbReference>
<dbReference type="SUPFAM" id="SSF46785">
    <property type="entry name" value="Winged helix' DNA-binding domain"/>
    <property type="match status" value="1"/>
</dbReference>
<dbReference type="PANTHER" id="PTHR30126:SF40">
    <property type="entry name" value="HTH-TYPE TRANSCRIPTIONAL REGULATOR GLTR"/>
    <property type="match status" value="1"/>
</dbReference>
<dbReference type="PRINTS" id="PR00039">
    <property type="entry name" value="HTHLYSR"/>
</dbReference>
<dbReference type="AlphaFoldDB" id="A0A7X4HDZ3"/>
<dbReference type="Gene3D" id="3.40.190.290">
    <property type="match status" value="1"/>
</dbReference>
<dbReference type="InterPro" id="IPR005119">
    <property type="entry name" value="LysR_subst-bd"/>
</dbReference>
<protein>
    <submittedName>
        <fullName evidence="6">LysR family transcriptional regulator</fullName>
    </submittedName>
</protein>
<dbReference type="Gene3D" id="1.10.10.10">
    <property type="entry name" value="Winged helix-like DNA-binding domain superfamily/Winged helix DNA-binding domain"/>
    <property type="match status" value="1"/>
</dbReference>
<dbReference type="EMBL" id="WWCU01000024">
    <property type="protein sequence ID" value="MYN09501.1"/>
    <property type="molecule type" value="Genomic_DNA"/>
</dbReference>
<organism evidence="6 7">
    <name type="scientific">Pseudoduganella aquatica</name>
    <dbReference type="NCBI Taxonomy" id="2660641"/>
    <lineage>
        <taxon>Bacteria</taxon>
        <taxon>Pseudomonadati</taxon>
        <taxon>Pseudomonadota</taxon>
        <taxon>Betaproteobacteria</taxon>
        <taxon>Burkholderiales</taxon>
        <taxon>Oxalobacteraceae</taxon>
        <taxon>Telluria group</taxon>
        <taxon>Pseudoduganella</taxon>
    </lineage>
</organism>
<evidence type="ECO:0000256" key="3">
    <source>
        <dbReference type="ARBA" id="ARBA00023125"/>
    </source>
</evidence>
<dbReference type="RefSeq" id="WP_161073803.1">
    <property type="nucleotide sequence ID" value="NZ_WWCU01000024.1"/>
</dbReference>